<protein>
    <submittedName>
        <fullName evidence="2">DUF1800 domain-containing protein</fullName>
    </submittedName>
</protein>
<feature type="compositionally biased region" description="Low complexity" evidence="1">
    <location>
        <begin position="518"/>
        <end position="532"/>
    </location>
</feature>
<gene>
    <name evidence="2" type="ORF">C1280_34915</name>
</gene>
<reference evidence="2 3" key="1">
    <citation type="submission" date="2018-01" db="EMBL/GenBank/DDBJ databases">
        <title>G. obscuriglobus.</title>
        <authorList>
            <person name="Franke J."/>
            <person name="Blomberg W."/>
            <person name="Selmecki A."/>
        </authorList>
    </citation>
    <scope>NUCLEOTIDE SEQUENCE [LARGE SCALE GENOMIC DNA]</scope>
    <source>
        <strain evidence="2 3">DSM 5831</strain>
    </source>
</reference>
<dbReference type="AlphaFoldDB" id="A0A2Z3HJP7"/>
<accession>A0A2Z3HJP7</accession>
<name>A0A2Z3HJP7_9BACT</name>
<evidence type="ECO:0000313" key="3">
    <source>
        <dbReference type="Proteomes" id="UP000245802"/>
    </source>
</evidence>
<feature type="region of interest" description="Disordered" evidence="1">
    <location>
        <begin position="1"/>
        <end position="21"/>
    </location>
</feature>
<proteinExistence type="predicted"/>
<dbReference type="Pfam" id="PF08811">
    <property type="entry name" value="DUF1800"/>
    <property type="match status" value="1"/>
</dbReference>
<dbReference type="EMBL" id="CP025958">
    <property type="protein sequence ID" value="AWM41680.1"/>
    <property type="molecule type" value="Genomic_DNA"/>
</dbReference>
<organism evidence="2 3">
    <name type="scientific">Gemmata obscuriglobus</name>
    <dbReference type="NCBI Taxonomy" id="114"/>
    <lineage>
        <taxon>Bacteria</taxon>
        <taxon>Pseudomonadati</taxon>
        <taxon>Planctomycetota</taxon>
        <taxon>Planctomycetia</taxon>
        <taxon>Gemmatales</taxon>
        <taxon>Gemmataceae</taxon>
        <taxon>Gemmata</taxon>
    </lineage>
</organism>
<evidence type="ECO:0000313" key="2">
    <source>
        <dbReference type="EMBL" id="AWM41680.1"/>
    </source>
</evidence>
<dbReference type="InterPro" id="IPR014917">
    <property type="entry name" value="DUF1800"/>
</dbReference>
<feature type="compositionally biased region" description="Basic and acidic residues" evidence="1">
    <location>
        <begin position="538"/>
        <end position="568"/>
    </location>
</feature>
<dbReference type="KEGG" id="gog:C1280_34915"/>
<keyword evidence="3" id="KW-1185">Reference proteome</keyword>
<feature type="region of interest" description="Disordered" evidence="1">
    <location>
        <begin position="509"/>
        <end position="568"/>
    </location>
</feature>
<dbReference type="OrthoDB" id="9772295at2"/>
<evidence type="ECO:0000256" key="1">
    <source>
        <dbReference type="SAM" id="MobiDB-lite"/>
    </source>
</evidence>
<sequence length="590" mass="64896">MGLIASGPGTRNLRLGTPAARGNNAVASPNLLPASRRCFTRNAPVAESLPADLSKVDPADAWRPWQPAAGEWNRKWVAHLYRRAGFGATPAEIDQALAQGPTKTLDRFLTGEPDQAERLELLTESGKFYTEPANLRVWWLYAMTEGGHPLREKLALFWHNHFATSYAKVRSTSLMYEQNVTIRKHALGKFRPFLLDMSKDPAMLVWLDSNRNVKGAPNENYAREVMELFSLGVGNNNYTEKDIQEAARALTGWHHDAEVKQFEFNRDLHDDGTKTVFGKTGRWTGEDVVRLCCDHAACPKFLVSKLYAFLVSEEAPPKGLLAPLADQFRKSDYDIADLVRTVLGSRLFFSAHAYRKRVKWPVECALGAVRTAVATRVPLADLLEPLAKMGQALFSPPNVKGWRTGTDWLNSATLLSRNNFAEKVALGTWSQSGRSESGAVALKTYATEPNVQEYGPGPDAKFDVCAAVYAGKPKDVTAVVKRMGELLYGEAVTPAQAKKIETFLLTPGPAAPAPANPKGPAAKGKGAKVAAPSQPPEAPKEAPKGEKKDSKKEPHKPLDPKDVKLDSADFKARVREAYHAMMCLPEYQLN</sequence>
<dbReference type="Proteomes" id="UP000245802">
    <property type="component" value="Chromosome"/>
</dbReference>